<dbReference type="AlphaFoldDB" id="A0A381RA49"/>
<evidence type="ECO:0000256" key="1">
    <source>
        <dbReference type="ARBA" id="ARBA00010618"/>
    </source>
</evidence>
<dbReference type="SUPFAM" id="SSF50104">
    <property type="entry name" value="Translation proteins SH3-like domain"/>
    <property type="match status" value="1"/>
</dbReference>
<reference evidence="6" key="1">
    <citation type="submission" date="2018-05" db="EMBL/GenBank/DDBJ databases">
        <authorList>
            <person name="Lanie J.A."/>
            <person name="Ng W.-L."/>
            <person name="Kazmierczak K.M."/>
            <person name="Andrzejewski T.M."/>
            <person name="Davidsen T.M."/>
            <person name="Wayne K.J."/>
            <person name="Tettelin H."/>
            <person name="Glass J.I."/>
            <person name="Rusch D."/>
            <person name="Podicherti R."/>
            <person name="Tsui H.-C.T."/>
            <person name="Winkler M.E."/>
        </authorList>
    </citation>
    <scope>NUCLEOTIDE SEQUENCE</scope>
</reference>
<evidence type="ECO:0000313" key="6">
    <source>
        <dbReference type="EMBL" id="SUZ87709.1"/>
    </source>
</evidence>
<dbReference type="Gene3D" id="2.30.30.30">
    <property type="match status" value="1"/>
</dbReference>
<dbReference type="GO" id="GO:0005840">
    <property type="term" value="C:ribosome"/>
    <property type="evidence" value="ECO:0007669"/>
    <property type="project" value="UniProtKB-KW"/>
</dbReference>
<dbReference type="InterPro" id="IPR057264">
    <property type="entry name" value="Ribosomal_uL24_C"/>
</dbReference>
<evidence type="ECO:0000259" key="5">
    <source>
        <dbReference type="Pfam" id="PF17136"/>
    </source>
</evidence>
<dbReference type="InterPro" id="IPR003256">
    <property type="entry name" value="Ribosomal_uL24"/>
</dbReference>
<dbReference type="CDD" id="cd06089">
    <property type="entry name" value="KOW_RPL26"/>
    <property type="match status" value="1"/>
</dbReference>
<dbReference type="NCBIfam" id="TIGR01079">
    <property type="entry name" value="rplX_bact"/>
    <property type="match status" value="1"/>
</dbReference>
<accession>A0A381RA49</accession>
<dbReference type="GO" id="GO:1990904">
    <property type="term" value="C:ribonucleoprotein complex"/>
    <property type="evidence" value="ECO:0007669"/>
    <property type="project" value="UniProtKB-KW"/>
</dbReference>
<dbReference type="PANTHER" id="PTHR12903">
    <property type="entry name" value="MITOCHONDRIAL RIBOSOMAL PROTEIN L24"/>
    <property type="match status" value="1"/>
</dbReference>
<dbReference type="HAMAP" id="MF_01326_B">
    <property type="entry name" value="Ribosomal_uL24_B"/>
    <property type="match status" value="1"/>
</dbReference>
<dbReference type="Pfam" id="PF00467">
    <property type="entry name" value="KOW"/>
    <property type="match status" value="1"/>
</dbReference>
<evidence type="ECO:0000259" key="4">
    <source>
        <dbReference type="Pfam" id="PF00467"/>
    </source>
</evidence>
<dbReference type="GO" id="GO:0003723">
    <property type="term" value="F:RNA binding"/>
    <property type="evidence" value="ECO:0007669"/>
    <property type="project" value="InterPro"/>
</dbReference>
<keyword evidence="3" id="KW-0687">Ribonucleoprotein</keyword>
<dbReference type="InterPro" id="IPR014722">
    <property type="entry name" value="Rib_uL2_dom2"/>
</dbReference>
<dbReference type="GO" id="GO:0003735">
    <property type="term" value="F:structural constituent of ribosome"/>
    <property type="evidence" value="ECO:0007669"/>
    <property type="project" value="InterPro"/>
</dbReference>
<dbReference type="InterPro" id="IPR041988">
    <property type="entry name" value="Ribosomal_uL24_KOW"/>
</dbReference>
<organism evidence="6">
    <name type="scientific">marine metagenome</name>
    <dbReference type="NCBI Taxonomy" id="408172"/>
    <lineage>
        <taxon>unclassified sequences</taxon>
        <taxon>metagenomes</taxon>
        <taxon>ecological metagenomes</taxon>
    </lineage>
</organism>
<dbReference type="InterPro" id="IPR005825">
    <property type="entry name" value="Ribosomal_uL24_CS"/>
</dbReference>
<dbReference type="EMBL" id="UINC01001738">
    <property type="protein sequence ID" value="SUZ87709.1"/>
    <property type="molecule type" value="Genomic_DNA"/>
</dbReference>
<keyword evidence="2" id="KW-0689">Ribosomal protein</keyword>
<name>A0A381RA49_9ZZZZ</name>
<evidence type="ECO:0000256" key="3">
    <source>
        <dbReference type="ARBA" id="ARBA00023274"/>
    </source>
</evidence>
<dbReference type="InterPro" id="IPR008991">
    <property type="entry name" value="Translation_prot_SH3-like_sf"/>
</dbReference>
<evidence type="ECO:0000256" key="2">
    <source>
        <dbReference type="ARBA" id="ARBA00022980"/>
    </source>
</evidence>
<sequence>MKANQRKKRRPTIHREDTVIVISGKDKGRTGRVITVDWKRERLLIEGVNMVTRHTKPNATNQQGGLIQIESPVHYSNVQLYNPTLARGVRVKIQTSNAGVKNRVCVKSGEVLG</sequence>
<feature type="domain" description="KOW" evidence="4">
    <location>
        <begin position="17"/>
        <end position="46"/>
    </location>
</feature>
<dbReference type="PROSITE" id="PS01108">
    <property type="entry name" value="RIBOSOMAL_L24"/>
    <property type="match status" value="1"/>
</dbReference>
<protein>
    <submittedName>
        <fullName evidence="6">Uncharacterized protein</fullName>
    </submittedName>
</protein>
<comment type="similarity">
    <text evidence="1">Belongs to the universal ribosomal protein uL24 family.</text>
</comment>
<feature type="domain" description="Large ribosomal subunit protein uL24 C-terminal" evidence="5">
    <location>
        <begin position="48"/>
        <end position="112"/>
    </location>
</feature>
<dbReference type="Pfam" id="PF17136">
    <property type="entry name" value="ribosomal_L24"/>
    <property type="match status" value="1"/>
</dbReference>
<dbReference type="GO" id="GO:0006412">
    <property type="term" value="P:translation"/>
    <property type="evidence" value="ECO:0007669"/>
    <property type="project" value="InterPro"/>
</dbReference>
<dbReference type="InterPro" id="IPR005824">
    <property type="entry name" value="KOW"/>
</dbReference>
<gene>
    <name evidence="6" type="ORF">METZ01_LOCUS40563</name>
</gene>
<proteinExistence type="inferred from homology"/>